<proteinExistence type="predicted"/>
<dbReference type="Proteomes" id="UP000219331">
    <property type="component" value="Unassembled WGS sequence"/>
</dbReference>
<accession>A0A285TC79</accession>
<dbReference type="InterPro" id="IPR015943">
    <property type="entry name" value="WD40/YVTN_repeat-like_dom_sf"/>
</dbReference>
<dbReference type="OrthoDB" id="5624218at2"/>
<reference evidence="1 2" key="1">
    <citation type="submission" date="2017-08" db="EMBL/GenBank/DDBJ databases">
        <authorList>
            <person name="de Groot N.N."/>
        </authorList>
    </citation>
    <scope>NUCLEOTIDE SEQUENCE [LARGE SCALE GENOMIC DNA]</scope>
    <source>
        <strain evidence="1 2">USBA 352</strain>
    </source>
</reference>
<dbReference type="SUPFAM" id="SSF69322">
    <property type="entry name" value="Tricorn protease domain 2"/>
    <property type="match status" value="1"/>
</dbReference>
<protein>
    <recommendedName>
        <fullName evidence="3">DUF1513 domain-containing protein</fullName>
    </recommendedName>
</protein>
<dbReference type="PIRSF" id="PIRSF028101">
    <property type="entry name" value="UCP028101"/>
    <property type="match status" value="1"/>
</dbReference>
<organism evidence="1 2">
    <name type="scientific">Stappia indica</name>
    <dbReference type="NCBI Taxonomy" id="538381"/>
    <lineage>
        <taxon>Bacteria</taxon>
        <taxon>Pseudomonadati</taxon>
        <taxon>Pseudomonadota</taxon>
        <taxon>Alphaproteobacteria</taxon>
        <taxon>Hyphomicrobiales</taxon>
        <taxon>Stappiaceae</taxon>
        <taxon>Stappia</taxon>
    </lineage>
</organism>
<dbReference type="STRING" id="538381.GCA_001696535_03959"/>
<dbReference type="RefSeq" id="WP_067223707.1">
    <property type="nucleotide sequence ID" value="NZ_MBQE01000005.1"/>
</dbReference>
<dbReference type="Gene3D" id="2.130.10.10">
    <property type="entry name" value="YVTN repeat-like/Quinoprotein amine dehydrogenase"/>
    <property type="match status" value="1"/>
</dbReference>
<dbReference type="Pfam" id="PF07433">
    <property type="entry name" value="DUF1513"/>
    <property type="match status" value="1"/>
</dbReference>
<dbReference type="InterPro" id="IPR006311">
    <property type="entry name" value="TAT_signal"/>
</dbReference>
<dbReference type="PROSITE" id="PS51318">
    <property type="entry name" value="TAT"/>
    <property type="match status" value="1"/>
</dbReference>
<sequence length="380" mass="39957">MLWTAIDRRSLLVGGGAALAALALGPERLRAGETGISDDPLFAAARREADGSHSIVITGLDGIDRQVIPLPGRGHDVAVCPLSGRCLAFARRPGTFAVSFDVKGERPPVVFEAVPGRHFYGHGAFSPDGRLAYATENDYIANRGVIGVYDLSGERPERVGEFWSGGIGPHDILPLPDGRSLVVANGGIETHPDKGREKLNIETMQPNVTVIDRESGTVRGVADLPSGLHKLSLRHMAVTDGGKVWIGGQYEGSIEETPPLMASLDTVDGRLLLHDVPDDLRGRLANYVGSVTMSRDGEVVAASCPRAGRVLYFSAANGVFLSSQQRADACGLAPLDQGGFLISDGQGALSESGDRAGAPMLLASSAGISWDNHMVAVDPA</sequence>
<evidence type="ECO:0000313" key="1">
    <source>
        <dbReference type="EMBL" id="SOC19765.1"/>
    </source>
</evidence>
<dbReference type="InterPro" id="IPR008311">
    <property type="entry name" value="UCP028101"/>
</dbReference>
<gene>
    <name evidence="1" type="ORF">SAMN05421512_11096</name>
</gene>
<dbReference type="EMBL" id="OBML01000010">
    <property type="protein sequence ID" value="SOC19765.1"/>
    <property type="molecule type" value="Genomic_DNA"/>
</dbReference>
<name>A0A285TC79_9HYPH</name>
<evidence type="ECO:0000313" key="2">
    <source>
        <dbReference type="Proteomes" id="UP000219331"/>
    </source>
</evidence>
<keyword evidence="2" id="KW-1185">Reference proteome</keyword>
<evidence type="ECO:0008006" key="3">
    <source>
        <dbReference type="Google" id="ProtNLM"/>
    </source>
</evidence>
<dbReference type="AlphaFoldDB" id="A0A285TC79"/>